<protein>
    <submittedName>
        <fullName evidence="2">Putative alpha/beta hydrolase</fullName>
    </submittedName>
</protein>
<dbReference type="Proteomes" id="UP000319094">
    <property type="component" value="Unassembled WGS sequence"/>
</dbReference>
<evidence type="ECO:0000313" key="2">
    <source>
        <dbReference type="EMBL" id="TQL43619.1"/>
    </source>
</evidence>
<dbReference type="InterPro" id="IPR017208">
    <property type="entry name" value="UCP037442_abhydr"/>
</dbReference>
<keyword evidence="2" id="KW-0378">Hydrolase</keyword>
<dbReference type="Gene3D" id="3.40.50.1820">
    <property type="entry name" value="alpha/beta hydrolase"/>
    <property type="match status" value="1"/>
</dbReference>
<accession>A0A542Y6A4</accession>
<dbReference type="Pfam" id="PF00561">
    <property type="entry name" value="Abhydrolase_1"/>
    <property type="match status" value="1"/>
</dbReference>
<proteinExistence type="predicted"/>
<feature type="domain" description="AB hydrolase-1" evidence="1">
    <location>
        <begin position="55"/>
        <end position="160"/>
    </location>
</feature>
<dbReference type="SUPFAM" id="SSF53474">
    <property type="entry name" value="alpha/beta-Hydrolases"/>
    <property type="match status" value="1"/>
</dbReference>
<dbReference type="InterPro" id="IPR029058">
    <property type="entry name" value="AB_hydrolase_fold"/>
</dbReference>
<dbReference type="OrthoDB" id="4536625at2"/>
<dbReference type="AlphaFoldDB" id="A0A542Y6A4"/>
<dbReference type="PIRSF" id="PIRSF037442">
    <property type="entry name" value="UCP037442_abhydr"/>
    <property type="match status" value="1"/>
</dbReference>
<dbReference type="GO" id="GO:0016787">
    <property type="term" value="F:hydrolase activity"/>
    <property type="evidence" value="ECO:0007669"/>
    <property type="project" value="UniProtKB-KW"/>
</dbReference>
<comment type="caution">
    <text evidence="2">The sequence shown here is derived from an EMBL/GenBank/DDBJ whole genome shotgun (WGS) entry which is preliminary data.</text>
</comment>
<reference evidence="2 3" key="1">
    <citation type="submission" date="2019-06" db="EMBL/GenBank/DDBJ databases">
        <title>Sequencing the genomes of 1000 actinobacteria strains.</title>
        <authorList>
            <person name="Klenk H.-P."/>
        </authorList>
    </citation>
    <scope>NUCLEOTIDE SEQUENCE [LARGE SCALE GENOMIC DNA]</scope>
    <source>
        <strain evidence="2 3">DSM 8803</strain>
    </source>
</reference>
<dbReference type="InterPro" id="IPR000073">
    <property type="entry name" value="AB_hydrolase_1"/>
</dbReference>
<keyword evidence="3" id="KW-1185">Reference proteome</keyword>
<evidence type="ECO:0000259" key="1">
    <source>
        <dbReference type="Pfam" id="PF00561"/>
    </source>
</evidence>
<evidence type="ECO:0000313" key="3">
    <source>
        <dbReference type="Proteomes" id="UP000319094"/>
    </source>
</evidence>
<sequence length="314" mass="34197">MTGSAPTARESAGGAPGRDVSIPCADGFVLSARAFTPRPETDLGITAVVTTATGAKASYYWRYAAFLAERGFRSVVADYRGVGRSAPAGGTRALRRMRTRWHEWGTLDIDAVFGWAQANGPGRRIVAVGHSFGGLGVCLAPRANEVERLLTVGAQHAHWRDYALQDPRALLRWHVVMPAIARVAGYLPGKRLGWLEDIPRGVAFDWARGRANFADTIGLGGAGVMERVANLDFEVLAAASTDDPFATEAATQRFLSYLHRAKVERRELEPAELGVTEIGHLGVFHERFREPLWGRSADWLAEHSGRHSRTTAAK</sequence>
<dbReference type="EMBL" id="VFON01000001">
    <property type="protein sequence ID" value="TQL43619.1"/>
    <property type="molecule type" value="Genomic_DNA"/>
</dbReference>
<gene>
    <name evidence="2" type="ORF">FB468_1647</name>
</gene>
<name>A0A542Y6A4_9MICO</name>
<organism evidence="2 3">
    <name type="scientific">Leucobacter komagatae</name>
    <dbReference type="NCBI Taxonomy" id="55969"/>
    <lineage>
        <taxon>Bacteria</taxon>
        <taxon>Bacillati</taxon>
        <taxon>Actinomycetota</taxon>
        <taxon>Actinomycetes</taxon>
        <taxon>Micrococcales</taxon>
        <taxon>Microbacteriaceae</taxon>
        <taxon>Leucobacter</taxon>
    </lineage>
</organism>